<evidence type="ECO:0000259" key="7">
    <source>
        <dbReference type="PROSITE" id="PS50090"/>
    </source>
</evidence>
<evidence type="ECO:0000256" key="2">
    <source>
        <dbReference type="ARBA" id="ARBA00022737"/>
    </source>
</evidence>
<dbReference type="PROSITE" id="PS50090">
    <property type="entry name" value="MYB_LIKE"/>
    <property type="match status" value="2"/>
</dbReference>
<evidence type="ECO:0008006" key="11">
    <source>
        <dbReference type="Google" id="ProtNLM"/>
    </source>
</evidence>
<dbReference type="InterPro" id="IPR017930">
    <property type="entry name" value="Myb_dom"/>
</dbReference>
<feature type="domain" description="HTH myb-type" evidence="8">
    <location>
        <begin position="63"/>
        <end position="114"/>
    </location>
</feature>
<name>A0A8K0GY19_9ROSA</name>
<gene>
    <name evidence="9" type="ORF">FNV43_RR18358</name>
</gene>
<dbReference type="CDD" id="cd00167">
    <property type="entry name" value="SANT"/>
    <property type="match status" value="2"/>
</dbReference>
<evidence type="ECO:0000313" key="10">
    <source>
        <dbReference type="Proteomes" id="UP000796880"/>
    </source>
</evidence>
<evidence type="ECO:0000313" key="9">
    <source>
        <dbReference type="EMBL" id="KAF3440080.1"/>
    </source>
</evidence>
<proteinExistence type="predicted"/>
<feature type="domain" description="Myb-like" evidence="7">
    <location>
        <begin position="6"/>
        <end position="58"/>
    </location>
</feature>
<feature type="domain" description="Myb-like" evidence="7">
    <location>
        <begin position="67"/>
        <end position="110"/>
    </location>
</feature>
<dbReference type="PANTHER" id="PTHR47996">
    <property type="entry name" value="TRANSCRIPTION FACTOR DUO1"/>
    <property type="match status" value="1"/>
</dbReference>
<feature type="domain" description="HTH myb-type" evidence="8">
    <location>
        <begin position="6"/>
        <end position="62"/>
    </location>
</feature>
<accession>A0A8K0GY19</accession>
<dbReference type="FunFam" id="1.10.10.60:FF:000060">
    <property type="entry name" value="MYB transcription factor"/>
    <property type="match status" value="1"/>
</dbReference>
<keyword evidence="4" id="KW-0238">DNA-binding</keyword>
<dbReference type="InterPro" id="IPR001005">
    <property type="entry name" value="SANT/Myb"/>
</dbReference>
<evidence type="ECO:0000256" key="3">
    <source>
        <dbReference type="ARBA" id="ARBA00023015"/>
    </source>
</evidence>
<dbReference type="Gene3D" id="1.10.10.60">
    <property type="entry name" value="Homeodomain-like"/>
    <property type="match status" value="2"/>
</dbReference>
<dbReference type="FunFam" id="1.10.10.60:FF:000351">
    <property type="entry name" value="Transcription factor GAMYB"/>
    <property type="match status" value="1"/>
</dbReference>
<keyword evidence="6" id="KW-0539">Nucleus</keyword>
<dbReference type="OrthoDB" id="2143914at2759"/>
<dbReference type="GO" id="GO:0005634">
    <property type="term" value="C:nucleus"/>
    <property type="evidence" value="ECO:0007669"/>
    <property type="project" value="UniProtKB-SubCell"/>
</dbReference>
<dbReference type="SMART" id="SM00717">
    <property type="entry name" value="SANT"/>
    <property type="match status" value="2"/>
</dbReference>
<dbReference type="InterPro" id="IPR053106">
    <property type="entry name" value="Plant_Male-Germline_Reg_TFs"/>
</dbReference>
<sequence length="297" mass="33606">MEGKREEGIRKGPWKAEEDEVLISHVKKYGPRDWSSIRSKGLLQRTGKSCRLRWVNKLRPNLKNGCKFSLEEERVVIELQAQFGNKWARIATYLPGRTDNDVKNFWSSRQKRLARILQTSSTPSKSHKNESEVTDCHDVPSLEAPIFTSSVEGESSRALSCSSSCIDNSGIVKMVPLPELADTKLITFEPHFVQPDSQSLIPFPPILQPQLDLTFSSENQDLLVRFDDPYFDMFGSQETKTENITLPMAPPFLEPLESCRSGARVKIDNSITPDCFFDDFPADMFDHIDSLPSPPAQ</sequence>
<dbReference type="SUPFAM" id="SSF46689">
    <property type="entry name" value="Homeodomain-like"/>
    <property type="match status" value="1"/>
</dbReference>
<dbReference type="Pfam" id="PF00249">
    <property type="entry name" value="Myb_DNA-binding"/>
    <property type="match status" value="2"/>
</dbReference>
<keyword evidence="2" id="KW-0677">Repeat</keyword>
<dbReference type="PANTHER" id="PTHR47996:SF3">
    <property type="entry name" value="TRANSCRIPTION FACTOR DUO1"/>
    <property type="match status" value="1"/>
</dbReference>
<dbReference type="GO" id="GO:0003677">
    <property type="term" value="F:DNA binding"/>
    <property type="evidence" value="ECO:0007669"/>
    <property type="project" value="UniProtKB-KW"/>
</dbReference>
<dbReference type="InterPro" id="IPR009057">
    <property type="entry name" value="Homeodomain-like_sf"/>
</dbReference>
<reference evidence="9" key="1">
    <citation type="submission" date="2020-03" db="EMBL/GenBank/DDBJ databases">
        <title>A high-quality chromosome-level genome assembly of a woody plant with both climbing and erect habits, Rhamnella rubrinervis.</title>
        <authorList>
            <person name="Lu Z."/>
            <person name="Yang Y."/>
            <person name="Zhu X."/>
            <person name="Sun Y."/>
        </authorList>
    </citation>
    <scope>NUCLEOTIDE SEQUENCE</scope>
    <source>
        <strain evidence="9">BYM</strain>
        <tissue evidence="9">Leaf</tissue>
    </source>
</reference>
<evidence type="ECO:0000259" key="8">
    <source>
        <dbReference type="PROSITE" id="PS51294"/>
    </source>
</evidence>
<comment type="caution">
    <text evidence="9">The sequence shown here is derived from an EMBL/GenBank/DDBJ whole genome shotgun (WGS) entry which is preliminary data.</text>
</comment>
<evidence type="ECO:0000256" key="6">
    <source>
        <dbReference type="ARBA" id="ARBA00023242"/>
    </source>
</evidence>
<dbReference type="EMBL" id="VOIH02000008">
    <property type="protein sequence ID" value="KAF3440080.1"/>
    <property type="molecule type" value="Genomic_DNA"/>
</dbReference>
<dbReference type="Proteomes" id="UP000796880">
    <property type="component" value="Unassembled WGS sequence"/>
</dbReference>
<comment type="subcellular location">
    <subcellularLocation>
        <location evidence="1">Nucleus</location>
    </subcellularLocation>
</comment>
<evidence type="ECO:0000256" key="4">
    <source>
        <dbReference type="ARBA" id="ARBA00023125"/>
    </source>
</evidence>
<dbReference type="PROSITE" id="PS51294">
    <property type="entry name" value="HTH_MYB"/>
    <property type="match status" value="2"/>
</dbReference>
<keyword evidence="10" id="KW-1185">Reference proteome</keyword>
<dbReference type="AlphaFoldDB" id="A0A8K0GY19"/>
<evidence type="ECO:0000256" key="5">
    <source>
        <dbReference type="ARBA" id="ARBA00023163"/>
    </source>
</evidence>
<evidence type="ECO:0000256" key="1">
    <source>
        <dbReference type="ARBA" id="ARBA00004123"/>
    </source>
</evidence>
<protein>
    <recommendedName>
        <fullName evidence="11">Transcription factor DUO1</fullName>
    </recommendedName>
</protein>
<keyword evidence="5" id="KW-0804">Transcription</keyword>
<organism evidence="9 10">
    <name type="scientific">Rhamnella rubrinervis</name>
    <dbReference type="NCBI Taxonomy" id="2594499"/>
    <lineage>
        <taxon>Eukaryota</taxon>
        <taxon>Viridiplantae</taxon>
        <taxon>Streptophyta</taxon>
        <taxon>Embryophyta</taxon>
        <taxon>Tracheophyta</taxon>
        <taxon>Spermatophyta</taxon>
        <taxon>Magnoliopsida</taxon>
        <taxon>eudicotyledons</taxon>
        <taxon>Gunneridae</taxon>
        <taxon>Pentapetalae</taxon>
        <taxon>rosids</taxon>
        <taxon>fabids</taxon>
        <taxon>Rosales</taxon>
        <taxon>Rhamnaceae</taxon>
        <taxon>rhamnoid group</taxon>
        <taxon>Rhamneae</taxon>
        <taxon>Rhamnella</taxon>
    </lineage>
</organism>
<keyword evidence="3" id="KW-0805">Transcription regulation</keyword>